<evidence type="ECO:0000256" key="4">
    <source>
        <dbReference type="PROSITE-ProRule" id="PRU01161"/>
    </source>
</evidence>
<accession>A0ABR7LNF3</accession>
<comment type="caution">
    <text evidence="7">The sequence shown here is derived from an EMBL/GenBank/DDBJ whole genome shotgun (WGS) entry which is preliminary data.</text>
</comment>
<keyword evidence="2 4" id="KW-0442">Lipid degradation</keyword>
<name>A0ABR7LNF3_9ACTN</name>
<evidence type="ECO:0000256" key="5">
    <source>
        <dbReference type="SAM" id="MobiDB-lite"/>
    </source>
</evidence>
<feature type="compositionally biased region" description="Basic and acidic residues" evidence="5">
    <location>
        <begin position="277"/>
        <end position="286"/>
    </location>
</feature>
<organism evidence="7 8">
    <name type="scientific">Actinomadura alba</name>
    <dbReference type="NCBI Taxonomy" id="406431"/>
    <lineage>
        <taxon>Bacteria</taxon>
        <taxon>Bacillati</taxon>
        <taxon>Actinomycetota</taxon>
        <taxon>Actinomycetes</taxon>
        <taxon>Streptosporangiales</taxon>
        <taxon>Thermomonosporaceae</taxon>
        <taxon>Actinomadura</taxon>
    </lineage>
</organism>
<proteinExistence type="predicted"/>
<evidence type="ECO:0000256" key="3">
    <source>
        <dbReference type="ARBA" id="ARBA00023098"/>
    </source>
</evidence>
<dbReference type="InterPro" id="IPR050301">
    <property type="entry name" value="NTE"/>
</dbReference>
<reference evidence="7 8" key="1">
    <citation type="submission" date="2020-06" db="EMBL/GenBank/DDBJ databases">
        <title>Actinomadura xiongansis sp. nov., isolated from soil of Baiyangdian.</title>
        <authorList>
            <person name="Zhang X."/>
        </authorList>
    </citation>
    <scope>NUCLEOTIDE SEQUENCE [LARGE SCALE GENOMIC DNA]</scope>
    <source>
        <strain evidence="7 8">HBUM206468</strain>
    </source>
</reference>
<dbReference type="Proteomes" id="UP000805614">
    <property type="component" value="Unassembled WGS sequence"/>
</dbReference>
<keyword evidence="1 4" id="KW-0378">Hydrolase</keyword>
<feature type="active site" description="Nucleophile" evidence="4">
    <location>
        <position position="38"/>
    </location>
</feature>
<evidence type="ECO:0000256" key="2">
    <source>
        <dbReference type="ARBA" id="ARBA00022963"/>
    </source>
</evidence>
<dbReference type="PROSITE" id="PS51635">
    <property type="entry name" value="PNPLA"/>
    <property type="match status" value="1"/>
</dbReference>
<dbReference type="PANTHER" id="PTHR14226:SF57">
    <property type="entry name" value="BLR7027 PROTEIN"/>
    <property type="match status" value="1"/>
</dbReference>
<protein>
    <submittedName>
        <fullName evidence="7">Patatin-like phospholipase family protein</fullName>
    </submittedName>
</protein>
<dbReference type="InterPro" id="IPR016035">
    <property type="entry name" value="Acyl_Trfase/lysoPLipase"/>
</dbReference>
<sequence length="308" mass="32193">MRTAFVFQGGGSIAATQVGMLRALTEAGIRPDLVVGCSAGAINAVGFAREPTLDGIERLETLWRSVKRRNVFPVSAWSLAHALVGHSGGVSSHRALRRLLEHELGETYLDRLELPAHVVATDVASGDPVVLSEGPTVRALLATTSLPGVFPPVDVGGRLLYDGGIAAATPVLQADALGADISYVLPSLGQSAPGSVPRGAAPVALRALSQLLGHASVNAVAGAHHEVRMLPAPALETANLFDFRDTPALIEEGERLVRAWLDDRQTAAGGESAPPVRSHDEAETGRRRIAGRGIPGGLRPWAARTTAR</sequence>
<gene>
    <name evidence="7" type="ORF">HKK74_12215</name>
</gene>
<evidence type="ECO:0000259" key="6">
    <source>
        <dbReference type="PROSITE" id="PS51635"/>
    </source>
</evidence>
<dbReference type="SUPFAM" id="SSF52151">
    <property type="entry name" value="FabD/lysophospholipase-like"/>
    <property type="match status" value="1"/>
</dbReference>
<feature type="short sequence motif" description="DGA/G" evidence="4">
    <location>
        <begin position="162"/>
        <end position="164"/>
    </location>
</feature>
<dbReference type="InterPro" id="IPR002641">
    <property type="entry name" value="PNPLA_dom"/>
</dbReference>
<feature type="short sequence motif" description="GXSXG" evidence="4">
    <location>
        <begin position="36"/>
        <end position="40"/>
    </location>
</feature>
<feature type="region of interest" description="Disordered" evidence="5">
    <location>
        <begin position="266"/>
        <end position="308"/>
    </location>
</feature>
<keyword evidence="8" id="KW-1185">Reference proteome</keyword>
<keyword evidence="3 4" id="KW-0443">Lipid metabolism</keyword>
<dbReference type="PANTHER" id="PTHR14226">
    <property type="entry name" value="NEUROPATHY TARGET ESTERASE/SWISS CHEESE D.MELANOGASTER"/>
    <property type="match status" value="1"/>
</dbReference>
<feature type="active site" description="Proton acceptor" evidence="4">
    <location>
        <position position="162"/>
    </location>
</feature>
<evidence type="ECO:0000313" key="8">
    <source>
        <dbReference type="Proteomes" id="UP000805614"/>
    </source>
</evidence>
<evidence type="ECO:0000256" key="1">
    <source>
        <dbReference type="ARBA" id="ARBA00022801"/>
    </source>
</evidence>
<evidence type="ECO:0000313" key="7">
    <source>
        <dbReference type="EMBL" id="MBC6466260.1"/>
    </source>
</evidence>
<dbReference type="EMBL" id="JABVEC010000007">
    <property type="protein sequence ID" value="MBC6466260.1"/>
    <property type="molecule type" value="Genomic_DNA"/>
</dbReference>
<dbReference type="Gene3D" id="3.40.1090.10">
    <property type="entry name" value="Cytosolic phospholipase A2 catalytic domain"/>
    <property type="match status" value="2"/>
</dbReference>
<dbReference type="Pfam" id="PF01734">
    <property type="entry name" value="Patatin"/>
    <property type="match status" value="1"/>
</dbReference>
<comment type="caution">
    <text evidence="4">Lacks conserved residue(s) required for the propagation of feature annotation.</text>
</comment>
<dbReference type="RefSeq" id="WP_187243264.1">
    <property type="nucleotide sequence ID" value="NZ_BAAAOK010000071.1"/>
</dbReference>
<feature type="domain" description="PNPLA" evidence="6">
    <location>
        <begin position="5"/>
        <end position="175"/>
    </location>
</feature>